<dbReference type="Proteomes" id="UP000474718">
    <property type="component" value="Unassembled WGS sequence"/>
</dbReference>
<evidence type="ECO:0000313" key="7">
    <source>
        <dbReference type="EMBL" id="SHG63614.1"/>
    </source>
</evidence>
<evidence type="ECO:0000256" key="4">
    <source>
        <dbReference type="SAM" id="SignalP"/>
    </source>
</evidence>
<sequence>MKKRVLACLTALVLALGCFPATAFANKPESGIGSSSVTEQNSKHDTEVKFDHKTYSITAPRNIETVTYKLTASLAASPANLSLKNGESGDVAFAPSLENTVAKTVSDKGFQLGFKLVRGSYTDTYYDIQRIEYTFTPKGQGETVHTTIHYPLDGNHKLEGVGNGYWVEQQFILGAGGGNRVDLKPGTSYKVSVRVYTRDRNNIEHTVIACPEVDNFGSVTIPEAYTAEIGKTDLSGSYLTFAGNENFGVSPQGSENTYTVTKLQNNNASAVLTAQLHLKDGTAVASADVAVGGPRLNTVTFQVNESAGSISGGKPVQSVYGASNVKVPTVTARSGYFFIGWAAEGSDKIAIGPNQKNVKAPLAGDITYVAQFSRQTNVVTIFYENSATGAPLGQVSELVGDSEQPLTLIDEQHNGLPVGSEYTLPTAKTLVGYTFEGIYDNYGNKVTTDAVEVKGMANQNAYFVRYTPVNYTVTLHFDSAAGSAESESISVPLYGKLDAPAFNANDGYLFHGWKLPDGSAYDPSVRITSDLELTADITHLSYTVTFLPGEHGSLDGETTQQVYHGEAAVAPTPVPNEGWVFAGWDTDFSNVTGKLTVTALWEEKTFTVTSQFRDTDGNPLENVSALQGDEETPVTLEDSSLPVQEGTVLHGMTDRQLFPTLIGYEAVGVYDKDGNLLTTDPKVTGDNTYTLVYQAKENTVTFALPAAAGSLESSTASVPNYGKLADLPTPAMNDGYTFQGWADENGNLYDINTRLTSDIELTALYNRASYTVTFLPGEHGTVSGDAQQTVWHGEAAVAPQATPDEGWVFAGWDADFSKVTGELTVTALWQEVEPEEPVNPTPPDEEEPPVGPVIPTDPAIPTDPTAPVNPTNPVPPAVTPGGNTPADNTPADNTPADQVTIPDNETPEAQTPVDGPTEEILDNETPQAQAPGADRMTLLDLIGAAVALILAIAGALSKKRTLGKKGILAGIATLLVVLFFVTQPMVWRFRIADIWTIFFAVGIAAQAFTLLFKKDEEAEEAQENR</sequence>
<accession>A0AAQ1RX60</accession>
<keyword evidence="3" id="KW-0472">Membrane</keyword>
<dbReference type="Gene3D" id="2.60.40.4270">
    <property type="entry name" value="Listeria-Bacteroides repeat domain"/>
    <property type="match status" value="3"/>
</dbReference>
<reference evidence="6 9" key="3">
    <citation type="journal article" date="2019" name="Nat. Med.">
        <title>A library of human gut bacterial isolates paired with longitudinal multiomics data enables mechanistic microbiome research.</title>
        <authorList>
            <person name="Poyet M."/>
            <person name="Groussin M."/>
            <person name="Gibbons S.M."/>
            <person name="Avila-Pacheco J."/>
            <person name="Jiang X."/>
            <person name="Kearney S.M."/>
            <person name="Perrotta A.R."/>
            <person name="Berdy B."/>
            <person name="Zhao S."/>
            <person name="Lieberman T.D."/>
            <person name="Swanson P.K."/>
            <person name="Smith M."/>
            <person name="Roesemann S."/>
            <person name="Alexander J.E."/>
            <person name="Rich S.A."/>
            <person name="Livny J."/>
            <person name="Vlamakis H."/>
            <person name="Clish C."/>
            <person name="Bullock K."/>
            <person name="Deik A."/>
            <person name="Scott J."/>
            <person name="Pierce K.A."/>
            <person name="Xavier R.J."/>
            <person name="Alm E.J."/>
        </authorList>
    </citation>
    <scope>NUCLEOTIDE SEQUENCE [LARGE SCALE GENOMIC DNA]</scope>
    <source>
        <strain evidence="6 9">BIOML-A2</strain>
    </source>
</reference>
<feature type="chain" id="PRO_5042881862" evidence="4">
    <location>
        <begin position="24"/>
        <end position="1025"/>
    </location>
</feature>
<dbReference type="Pfam" id="PF09479">
    <property type="entry name" value="Flg_new"/>
    <property type="match status" value="2"/>
</dbReference>
<dbReference type="PROSITE" id="PS51257">
    <property type="entry name" value="PROKAR_LIPOPROTEIN"/>
    <property type="match status" value="1"/>
</dbReference>
<feature type="domain" description="Bacterial repeat" evidence="5">
    <location>
        <begin position="542"/>
        <end position="612"/>
    </location>
</feature>
<dbReference type="Proteomes" id="UP000184089">
    <property type="component" value="Unassembled WGS sequence"/>
</dbReference>
<dbReference type="GO" id="GO:0030313">
    <property type="term" value="C:cell envelope"/>
    <property type="evidence" value="ECO:0007669"/>
    <property type="project" value="UniProtKB-SubCell"/>
</dbReference>
<protein>
    <submittedName>
        <fullName evidence="7">Repeat domain (List_Bact_rpt)</fullName>
    </submittedName>
</protein>
<feature type="transmembrane region" description="Helical" evidence="3">
    <location>
        <begin position="936"/>
        <end position="955"/>
    </location>
</feature>
<feature type="region of interest" description="Disordered" evidence="2">
    <location>
        <begin position="830"/>
        <end position="931"/>
    </location>
</feature>
<organism evidence="7 8">
    <name type="scientific">Bittarella massiliensis</name>
    <name type="common">ex Durand et al. 2017</name>
    <dbReference type="NCBI Taxonomy" id="1720313"/>
    <lineage>
        <taxon>Bacteria</taxon>
        <taxon>Bacillati</taxon>
        <taxon>Bacillota</taxon>
        <taxon>Clostridia</taxon>
        <taxon>Eubacteriales</taxon>
        <taxon>Oscillospiraceae</taxon>
        <taxon>Bittarella (ex Durand et al. 2017)</taxon>
    </lineage>
</organism>
<dbReference type="InterPro" id="IPR013378">
    <property type="entry name" value="InlB-like_B-rpt"/>
</dbReference>
<dbReference type="InterPro" id="IPR044060">
    <property type="entry name" value="Bacterial_rp_domain"/>
</dbReference>
<feature type="domain" description="Bacterial repeat" evidence="5">
    <location>
        <begin position="770"/>
        <end position="822"/>
    </location>
</feature>
<feature type="transmembrane region" description="Helical" evidence="3">
    <location>
        <begin position="967"/>
        <end position="986"/>
    </location>
</feature>
<feature type="compositionally biased region" description="Polar residues" evidence="2">
    <location>
        <begin position="890"/>
        <end position="909"/>
    </location>
</feature>
<keyword evidence="9" id="KW-1185">Reference proteome</keyword>
<evidence type="ECO:0000256" key="3">
    <source>
        <dbReference type="SAM" id="Phobius"/>
    </source>
</evidence>
<dbReference type="EMBL" id="FQVY01000006">
    <property type="protein sequence ID" value="SHG63614.1"/>
    <property type="molecule type" value="Genomic_DNA"/>
</dbReference>
<reference evidence="8" key="2">
    <citation type="submission" date="2016-11" db="EMBL/GenBank/DDBJ databases">
        <authorList>
            <person name="Jaros S."/>
            <person name="Januszkiewicz K."/>
            <person name="Wedrychowicz H."/>
        </authorList>
    </citation>
    <scope>NUCLEOTIDE SEQUENCE [LARGE SCALE GENOMIC DNA]</scope>
    <source>
        <strain evidence="8">DSM 4029</strain>
    </source>
</reference>
<feature type="signal peptide" evidence="4">
    <location>
        <begin position="1"/>
        <end position="23"/>
    </location>
</feature>
<reference evidence="7" key="1">
    <citation type="submission" date="2016-11" db="EMBL/GenBank/DDBJ databases">
        <authorList>
            <person name="Varghese N."/>
            <person name="Submissions S."/>
        </authorList>
    </citation>
    <scope>NUCLEOTIDE SEQUENCE</scope>
    <source>
        <strain evidence="7">DSM 4029</strain>
    </source>
</reference>
<evidence type="ECO:0000256" key="1">
    <source>
        <dbReference type="ARBA" id="ARBA00004196"/>
    </source>
</evidence>
<evidence type="ECO:0000259" key="5">
    <source>
        <dbReference type="Pfam" id="PF18998"/>
    </source>
</evidence>
<comment type="caution">
    <text evidence="7">The sequence shown here is derived from an EMBL/GenBank/DDBJ whole genome shotgun (WGS) entry which is preliminary data.</text>
</comment>
<evidence type="ECO:0000313" key="9">
    <source>
        <dbReference type="Proteomes" id="UP000474718"/>
    </source>
</evidence>
<dbReference type="Pfam" id="PF18998">
    <property type="entry name" value="Flg_new_2"/>
    <property type="match status" value="2"/>
</dbReference>
<feature type="compositionally biased region" description="Low complexity" evidence="2">
    <location>
        <begin position="853"/>
        <end position="869"/>
    </location>
</feature>
<evidence type="ECO:0000256" key="2">
    <source>
        <dbReference type="SAM" id="MobiDB-lite"/>
    </source>
</evidence>
<gene>
    <name evidence="6" type="ORF">GT747_00945</name>
    <name evidence="7" type="ORF">SAMN05444424_2882</name>
</gene>
<name>A0AAQ1RX60_9FIRM</name>
<evidence type="ECO:0000313" key="8">
    <source>
        <dbReference type="Proteomes" id="UP000184089"/>
    </source>
</evidence>
<keyword evidence="3" id="KW-1133">Transmembrane helix</keyword>
<feature type="transmembrane region" description="Helical" evidence="3">
    <location>
        <begin position="992"/>
        <end position="1012"/>
    </location>
</feature>
<dbReference type="InterPro" id="IPR042229">
    <property type="entry name" value="Listeria/Bacterioides_rpt_sf"/>
</dbReference>
<comment type="subcellular location">
    <subcellularLocation>
        <location evidence="1">Cell envelope</location>
    </subcellularLocation>
</comment>
<dbReference type="RefSeq" id="WP_021661363.1">
    <property type="nucleotide sequence ID" value="NZ_FQVY01000006.1"/>
</dbReference>
<dbReference type="EMBL" id="WWVX01000001">
    <property type="protein sequence ID" value="MZL68341.1"/>
    <property type="molecule type" value="Genomic_DNA"/>
</dbReference>
<keyword evidence="4" id="KW-0732">Signal</keyword>
<dbReference type="AlphaFoldDB" id="A0AAQ1RX60"/>
<keyword evidence="3" id="KW-0812">Transmembrane</keyword>
<proteinExistence type="predicted"/>
<evidence type="ECO:0000313" key="6">
    <source>
        <dbReference type="EMBL" id="MZL68341.1"/>
    </source>
</evidence>